<keyword evidence="1" id="KW-0812">Transmembrane</keyword>
<sequence length="47" mass="5343">MPTLTRYIAVLVILASIAYGTMFALVTYVDPATRQMSYPISDDRFNR</sequence>
<protein>
    <recommendedName>
        <fullName evidence="4">Histidine kinase</fullName>
    </recommendedName>
</protein>
<evidence type="ECO:0000313" key="3">
    <source>
        <dbReference type="Proteomes" id="UP001209755"/>
    </source>
</evidence>
<dbReference type="EMBL" id="JAOQNS010000003">
    <property type="protein sequence ID" value="MCW2307116.1"/>
    <property type="molecule type" value="Genomic_DNA"/>
</dbReference>
<keyword evidence="3" id="KW-1185">Reference proteome</keyword>
<proteinExistence type="predicted"/>
<evidence type="ECO:0008006" key="4">
    <source>
        <dbReference type="Google" id="ProtNLM"/>
    </source>
</evidence>
<accession>A0ABT3H9P6</accession>
<dbReference type="Proteomes" id="UP001209755">
    <property type="component" value="Unassembled WGS sequence"/>
</dbReference>
<dbReference type="RefSeq" id="WP_264600766.1">
    <property type="nucleotide sequence ID" value="NZ_JAOQNS010000003.1"/>
</dbReference>
<comment type="caution">
    <text evidence="2">The sequence shown here is derived from an EMBL/GenBank/DDBJ whole genome shotgun (WGS) entry which is preliminary data.</text>
</comment>
<organism evidence="2 3">
    <name type="scientific">Rhodobium gokarnense</name>
    <dbReference type="NCBI Taxonomy" id="364296"/>
    <lineage>
        <taxon>Bacteria</taxon>
        <taxon>Pseudomonadati</taxon>
        <taxon>Pseudomonadota</taxon>
        <taxon>Alphaproteobacteria</taxon>
        <taxon>Hyphomicrobiales</taxon>
        <taxon>Rhodobiaceae</taxon>
        <taxon>Rhodobium</taxon>
    </lineage>
</organism>
<evidence type="ECO:0000313" key="2">
    <source>
        <dbReference type="EMBL" id="MCW2307116.1"/>
    </source>
</evidence>
<evidence type="ECO:0000256" key="1">
    <source>
        <dbReference type="SAM" id="Phobius"/>
    </source>
</evidence>
<keyword evidence="1" id="KW-0472">Membrane</keyword>
<gene>
    <name evidence="2" type="ORF">M2319_001438</name>
</gene>
<keyword evidence="1" id="KW-1133">Transmembrane helix</keyword>
<name>A0ABT3H9P6_9HYPH</name>
<reference evidence="3" key="1">
    <citation type="submission" date="2023-07" db="EMBL/GenBank/DDBJ databases">
        <title>Genome sequencing of Purple Non-Sulfur Bacteria from various extreme environments.</title>
        <authorList>
            <person name="Mayer M."/>
        </authorList>
    </citation>
    <scope>NUCLEOTIDE SEQUENCE [LARGE SCALE GENOMIC DNA]</scope>
    <source>
        <strain evidence="3">DSM 17935</strain>
    </source>
</reference>
<feature type="transmembrane region" description="Helical" evidence="1">
    <location>
        <begin position="7"/>
        <end position="29"/>
    </location>
</feature>